<name>A0A2V0NV10_9CHLO</name>
<gene>
    <name evidence="3" type="ORF">Rsub_01564</name>
</gene>
<evidence type="ECO:0000313" key="4">
    <source>
        <dbReference type="Proteomes" id="UP000247498"/>
    </source>
</evidence>
<feature type="region of interest" description="Disordered" evidence="1">
    <location>
        <begin position="294"/>
        <end position="327"/>
    </location>
</feature>
<dbReference type="SUPFAM" id="SSF81296">
    <property type="entry name" value="E set domains"/>
    <property type="match status" value="1"/>
</dbReference>
<dbReference type="Gene3D" id="2.60.40.10">
    <property type="entry name" value="Immunoglobulins"/>
    <property type="match status" value="1"/>
</dbReference>
<feature type="compositionally biased region" description="Gly residues" evidence="1">
    <location>
        <begin position="550"/>
        <end position="559"/>
    </location>
</feature>
<dbReference type="InterPro" id="IPR032640">
    <property type="entry name" value="AMPK1_CBM"/>
</dbReference>
<dbReference type="EMBL" id="BDRX01000006">
    <property type="protein sequence ID" value="GBF88665.1"/>
    <property type="molecule type" value="Genomic_DNA"/>
</dbReference>
<dbReference type="InterPro" id="IPR036034">
    <property type="entry name" value="PDZ_sf"/>
</dbReference>
<dbReference type="SUPFAM" id="SSF50156">
    <property type="entry name" value="PDZ domain-like"/>
    <property type="match status" value="1"/>
</dbReference>
<dbReference type="Pfam" id="PF16561">
    <property type="entry name" value="AMPK1_CBM"/>
    <property type="match status" value="1"/>
</dbReference>
<dbReference type="PANTHER" id="PTHR47661">
    <property type="entry name" value="PHOSPHOGLUCAN PHOSPHATASE LSF1, CHLOROPLASTIC"/>
    <property type="match status" value="1"/>
</dbReference>
<dbReference type="STRING" id="307507.A0A2V0NV10"/>
<feature type="region of interest" description="Disordered" evidence="1">
    <location>
        <begin position="547"/>
        <end position="623"/>
    </location>
</feature>
<protein>
    <recommendedName>
        <fullName evidence="2">AMP-activated protein kinase glycogen-binding domain-containing protein</fullName>
    </recommendedName>
</protein>
<feature type="compositionally biased region" description="Low complexity" evidence="1">
    <location>
        <begin position="451"/>
        <end position="461"/>
    </location>
</feature>
<feature type="region of interest" description="Disordered" evidence="1">
    <location>
        <begin position="437"/>
        <end position="461"/>
    </location>
</feature>
<feature type="domain" description="AMP-activated protein kinase glycogen-binding" evidence="2">
    <location>
        <begin position="756"/>
        <end position="847"/>
    </location>
</feature>
<accession>A0A2V0NV10</accession>
<feature type="region of interest" description="Disordered" evidence="1">
    <location>
        <begin position="245"/>
        <end position="266"/>
    </location>
</feature>
<evidence type="ECO:0000313" key="3">
    <source>
        <dbReference type="EMBL" id="GBF88665.1"/>
    </source>
</evidence>
<organism evidence="3 4">
    <name type="scientific">Raphidocelis subcapitata</name>
    <dbReference type="NCBI Taxonomy" id="307507"/>
    <lineage>
        <taxon>Eukaryota</taxon>
        <taxon>Viridiplantae</taxon>
        <taxon>Chlorophyta</taxon>
        <taxon>core chlorophytes</taxon>
        <taxon>Chlorophyceae</taxon>
        <taxon>CS clade</taxon>
        <taxon>Sphaeropleales</taxon>
        <taxon>Selenastraceae</taxon>
        <taxon>Raphidocelis</taxon>
    </lineage>
</organism>
<reference evidence="3 4" key="1">
    <citation type="journal article" date="2018" name="Sci. Rep.">
        <title>Raphidocelis subcapitata (=Pseudokirchneriella subcapitata) provides an insight into genome evolution and environmental adaptations in the Sphaeropleales.</title>
        <authorList>
            <person name="Suzuki S."/>
            <person name="Yamaguchi H."/>
            <person name="Nakajima N."/>
            <person name="Kawachi M."/>
        </authorList>
    </citation>
    <scope>NUCLEOTIDE SEQUENCE [LARGE SCALE GENOMIC DNA]</scope>
    <source>
        <strain evidence="3 4">NIES-35</strain>
    </source>
</reference>
<dbReference type="PANTHER" id="PTHR47661:SF2">
    <property type="entry name" value="PHOSPHOGLUCAN PHOSPHATASE LSF1, CHLOROPLASTIC"/>
    <property type="match status" value="1"/>
</dbReference>
<feature type="region of interest" description="Disordered" evidence="1">
    <location>
        <begin position="14"/>
        <end position="43"/>
    </location>
</feature>
<dbReference type="InterPro" id="IPR013783">
    <property type="entry name" value="Ig-like_fold"/>
</dbReference>
<dbReference type="OrthoDB" id="531008at2759"/>
<dbReference type="CDD" id="cd02859">
    <property type="entry name" value="E_set_AMPKbeta_like_N"/>
    <property type="match status" value="1"/>
</dbReference>
<proteinExistence type="predicted"/>
<comment type="caution">
    <text evidence="3">The sequence shown here is derived from an EMBL/GenBank/DDBJ whole genome shotgun (WGS) entry which is preliminary data.</text>
</comment>
<evidence type="ECO:0000259" key="2">
    <source>
        <dbReference type="Pfam" id="PF16561"/>
    </source>
</evidence>
<dbReference type="AlphaFoldDB" id="A0A2V0NV10"/>
<feature type="compositionally biased region" description="Low complexity" evidence="1">
    <location>
        <begin position="307"/>
        <end position="327"/>
    </location>
</feature>
<feature type="compositionally biased region" description="Low complexity" evidence="1">
    <location>
        <begin position="560"/>
        <end position="577"/>
    </location>
</feature>
<dbReference type="Proteomes" id="UP000247498">
    <property type="component" value="Unassembled WGS sequence"/>
</dbReference>
<dbReference type="InParanoid" id="A0A2V0NV10"/>
<keyword evidence="4" id="KW-1185">Reference proteome</keyword>
<evidence type="ECO:0000256" key="1">
    <source>
        <dbReference type="SAM" id="MobiDB-lite"/>
    </source>
</evidence>
<sequence length="887" mass="88200">MQACALGASRARGGFASTASAPRPTLLGHARRPRSRARALDARGPAGQLQYPGEYSFNLAEYMVMLDKPVGLTLAPEPHTGRILVQRVHDGSPAATSRLIQVGDWLKSCSAVFGEEMWDCDDLQRTRWAIGNRAGKVKLVFERRGGGPPPLWYFAGKLGAASSDALEGQCVLNFDGSEAGAAGGGGGGGAGALCGGDRGNCLWVTFNRCSDTAVKPIPMLPAGRRARFARVDALRRELADAAAAPDVLLSPPPHRSAGRDGERAGGAASPLRFQVCGPGAASVPLPVASQNGAVPFRRASSPPPAAAAPARRGPDAAAAATPAAAGARPAKRVTQVLPWLMLTTSRLTASDLTRLASQRALGALLEYEVAADSEGHIALRRAPVGGHAAAATGGEATGAGASTSGGSGECGCSGEGGAAVVNVSSGEGSPILASATEAQPRAAGLQEARPEAAPAGAKASSAAPAEEAAAAAATAAAAPAEEAAAATAAATAAAAPADEVAAAAAPAEEAGAAAAAPADEVAAAAAPTTAAAGAAGAAEPAMAVAAAEAGGPGDNGNGGPEALPAAGEGPGSAQQDGGSSGDGDGDGDPSGQPLPLLVGSATAASSANSRGAMPIPEWPSASGSNRAIAASEARRAAAPAVISATGPSEDPAAAAERGRADALALAAAQLQRLAARRGAGHMRTGDTLLLLHHPEGAESAVATLLAGWLTWYGGLDADEAAAAVAASALGAPVDKALIEAASERLVARARAHFSRIVLVWPYGGMSADVSGELVGGWTERVPMRRCMSPAGCRGAARGQFLVELQGTRPGRYAYKFIIDNTWAVDPFAAKDLDGSGNWNNVCEVRAPPRIETPEERRHFAALSAALLAFEAKMGIGSGALTGRARRG</sequence>
<dbReference type="InterPro" id="IPR014756">
    <property type="entry name" value="Ig_E-set"/>
</dbReference>